<evidence type="ECO:0000313" key="1">
    <source>
        <dbReference type="EMBL" id="MFD3275133.1"/>
    </source>
</evidence>
<name>A0ABW6D239_9BACT</name>
<sequence>MKNIIFPKFLVFSLLFLNGTIVVPNGLSKRLSNLNDSTYSILLDEVKVLPSRLSKIETEKPNRKRHFSFITIAPCQIGMMFDDVNLIGRKLTKLEIYFDKRYSPNNTFQIQIYSIGKDMLPTDLVNKHELAFSANQIGWNEFPILLEDLVIPKNGIAVIVNFFAKSNKITGETDRVAMGKYSVIKRFYVRPTSRNDWTVISSFQGGRIGPMIRLEVQ</sequence>
<organism evidence="1 2">
    <name type="scientific">Aquirufa echingensis</name>
    <dbReference type="NCBI Taxonomy" id="3096516"/>
    <lineage>
        <taxon>Bacteria</taxon>
        <taxon>Pseudomonadati</taxon>
        <taxon>Bacteroidota</taxon>
        <taxon>Cytophagia</taxon>
        <taxon>Cytophagales</taxon>
        <taxon>Flectobacillaceae</taxon>
        <taxon>Aquirufa</taxon>
    </lineage>
</organism>
<reference evidence="1 2" key="1">
    <citation type="submission" date="2024-03" db="EMBL/GenBank/DDBJ databases">
        <title>Aquirufa genome sequencing.</title>
        <authorList>
            <person name="Pitt A."/>
            <person name="Hahn M.W."/>
        </authorList>
    </citation>
    <scope>NUCLEOTIDE SEQUENCE [LARGE SCALE GENOMIC DNA]</scope>
    <source>
        <strain evidence="1 2">PLAD-142S6K</strain>
    </source>
</reference>
<dbReference type="RefSeq" id="WP_377974845.1">
    <property type="nucleotide sequence ID" value="NZ_JBBKYA010000001.1"/>
</dbReference>
<proteinExistence type="predicted"/>
<evidence type="ECO:0000313" key="2">
    <source>
        <dbReference type="Proteomes" id="UP001598114"/>
    </source>
</evidence>
<gene>
    <name evidence="1" type="ORF">SKC38_02685</name>
</gene>
<protein>
    <submittedName>
        <fullName evidence="1">Uncharacterized protein</fullName>
    </submittedName>
</protein>
<keyword evidence="2" id="KW-1185">Reference proteome</keyword>
<dbReference type="EMBL" id="JBBKYA010000001">
    <property type="protein sequence ID" value="MFD3275133.1"/>
    <property type="molecule type" value="Genomic_DNA"/>
</dbReference>
<dbReference type="Proteomes" id="UP001598114">
    <property type="component" value="Unassembled WGS sequence"/>
</dbReference>
<accession>A0ABW6D239</accession>
<comment type="caution">
    <text evidence="1">The sequence shown here is derived from an EMBL/GenBank/DDBJ whole genome shotgun (WGS) entry which is preliminary data.</text>
</comment>